<evidence type="ECO:0000313" key="3">
    <source>
        <dbReference type="EMBL" id="AMG36111.1"/>
    </source>
</evidence>
<protein>
    <submittedName>
        <fullName evidence="3">Tail tape measure protein</fullName>
    </submittedName>
</protein>
<dbReference type="EMBL" id="CP014060">
    <property type="protein sequence ID" value="AMG36111.1"/>
    <property type="molecule type" value="Genomic_DNA"/>
</dbReference>
<reference evidence="4" key="1">
    <citation type="submission" date="2015-12" db="EMBL/GenBank/DDBJ databases">
        <title>FDA dAtabase for Regulatory Grade micrObial Sequences (FDA-ARGOS): Supporting development and validation of Infectious Disease Dx tests.</title>
        <authorList>
            <person name="Case J."/>
            <person name="Tallon L."/>
            <person name="Sadzewicz L."/>
            <person name="Sengamalay N."/>
            <person name="Ott S."/>
            <person name="Godinez A."/>
            <person name="Nagaraj S."/>
            <person name="Nadendla S."/>
            <person name="Sichtig H."/>
        </authorList>
    </citation>
    <scope>NUCLEOTIDE SEQUENCE [LARGE SCALE GENOMIC DNA]</scope>
    <source>
        <strain evidence="4">FDAARGOS_147</strain>
    </source>
</reference>
<dbReference type="InterPro" id="IPR013491">
    <property type="entry name" value="Tape_meas_N"/>
</dbReference>
<keyword evidence="1" id="KW-0472">Membrane</keyword>
<feature type="transmembrane region" description="Helical" evidence="1">
    <location>
        <begin position="581"/>
        <end position="602"/>
    </location>
</feature>
<sequence>MNVVRELVTLLRYEVDDSGLQRYQQAYSEVQDTIARVTESAVQRMRESLRQAATLRPAAIPTPAVSTPTSVGLPSVPRGAAAAVAGVGAASAFPVNVADARARIGQVQAAYGTFMAKARSGLHTVREIGIGTWEGIRLGIQDARQAQDRMTRAQWQGVRVLREQAGAFSGLRKIVGTVFGVAVVRRIFSDIDAWGQMEARMRQATASAQEYTEVDQQLARVARLTYKSYESSAELFVRTRRTMADLGKSTQDTVDVTEGLALGMALSSTKAQDQESVIASLTTAIMQGKLAMHQYSTLMRAAPRLQVALADGLGLTTDKLLEQVKAGRLTSDRFLPALQSQLVKMRIEAQDMPVTMADAMTVWNNAFQRFWGQAWLGRQAVLAVTRAIEFLADHVQTVVGLLALTGGAWGLVKLRAWLRLATVQSGGLIRSLVSATRAAIGLDTAMALRRGPAGARRMLALWNRALVPMLRMAALLYTIYLLMDDIGVWYRGGDSMLGDLIGPVEEWKDEIQTVKTFLMQIKDMLGGAGQDLKPWLKGLGTILIMAYGLWKVFRGFLWVLGVVRDVFVFLATRVVPMLWRAFVMTPWGRIAALVIGGLWLIWKYWDQINKALGDAWNWLRSKAKSTFFDPVLEYIDALWTFWVGLVRGVVALFSGDWDGAIAHWRNAFSGLWKFFEDIGGRMIAKIQEIGAAITKWITDKVEAAAKWLERLLPGDMLPDDQKAAMAAPKELLGNKALWQAFAGGAGIPLVSTGAAVRAGAPGARGPMTVEIHNETTVNAPGADPGAVAGATARGLANTQRRSIDRLAEFLDFHTGVEAAR</sequence>
<evidence type="ECO:0000259" key="2">
    <source>
        <dbReference type="Pfam" id="PF20155"/>
    </source>
</evidence>
<keyword evidence="1" id="KW-1133">Transmembrane helix</keyword>
<evidence type="ECO:0000256" key="1">
    <source>
        <dbReference type="SAM" id="Phobius"/>
    </source>
</evidence>
<keyword evidence="1" id="KW-0812">Transmembrane</keyword>
<feature type="transmembrane region" description="Helical" evidence="1">
    <location>
        <begin position="465"/>
        <end position="483"/>
    </location>
</feature>
<feature type="transmembrane region" description="Helical" evidence="1">
    <location>
        <begin position="394"/>
        <end position="412"/>
    </location>
</feature>
<feature type="domain" description="Tape measure protein N-terminal" evidence="2">
    <location>
        <begin position="187"/>
        <end position="373"/>
    </location>
</feature>
<dbReference type="RefSeq" id="WP_061071826.1">
    <property type="nucleotide sequence ID" value="NZ_CP014060.2"/>
</dbReference>
<evidence type="ECO:0000313" key="4">
    <source>
        <dbReference type="Proteomes" id="UP000060602"/>
    </source>
</evidence>
<dbReference type="Proteomes" id="UP000060602">
    <property type="component" value="Chromosome"/>
</dbReference>
<dbReference type="AlphaFoldDB" id="A0A120LH47"/>
<accession>A0A120LH47</accession>
<dbReference type="Pfam" id="PF20155">
    <property type="entry name" value="TMP_3"/>
    <property type="match status" value="1"/>
</dbReference>
<feature type="transmembrane region" description="Helical" evidence="1">
    <location>
        <begin position="534"/>
        <end position="550"/>
    </location>
</feature>
<proteinExistence type="predicted"/>
<gene>
    <name evidence="3" type="ORF">AL504_08770</name>
</gene>
<dbReference type="NCBIfam" id="TIGR02675">
    <property type="entry name" value="tape_meas_nterm"/>
    <property type="match status" value="1"/>
</dbReference>
<organism evidence="3 4">
    <name type="scientific">Alcaligenes xylosoxydans xylosoxydans</name>
    <name type="common">Achromobacter xylosoxidans</name>
    <dbReference type="NCBI Taxonomy" id="85698"/>
    <lineage>
        <taxon>Bacteria</taxon>
        <taxon>Pseudomonadati</taxon>
        <taxon>Pseudomonadota</taxon>
        <taxon>Betaproteobacteria</taxon>
        <taxon>Burkholderiales</taxon>
        <taxon>Alcaligenaceae</taxon>
        <taxon>Achromobacter</taxon>
    </lineage>
</organism>
<name>A0A120LH47_ALCXX</name>